<evidence type="ECO:0000313" key="1">
    <source>
        <dbReference type="EMBL" id="NNU15536.1"/>
    </source>
</evidence>
<proteinExistence type="predicted"/>
<evidence type="ECO:0000313" key="2">
    <source>
        <dbReference type="Proteomes" id="UP000536835"/>
    </source>
</evidence>
<dbReference type="EMBL" id="JABFCX010000002">
    <property type="protein sequence ID" value="NNU15536.1"/>
    <property type="molecule type" value="Genomic_DNA"/>
</dbReference>
<dbReference type="RefSeq" id="WP_173197069.1">
    <property type="nucleotide sequence ID" value="NZ_JABFCX010000002.1"/>
</dbReference>
<dbReference type="AlphaFoldDB" id="A0A7Y3RL56"/>
<gene>
    <name evidence="1" type="ORF">HK107_04290</name>
</gene>
<sequence length="287" mass="31750">MSLFDCVVAVDWSAANARAKGKDSIWVAAGWREEAGHATLCENIPTRMEAVAFLEDLFRKGLERGHRVLAGFDFAFGYPEAQSARVCGAEGWEGLWAYLASEVEDHEDNRSNRFDVAGRMNRRAGEALFWGKPHQHKDRYPNVPAKRPGDADPRRLVEERVPSAKSVFQLAYNGAVGSQTILGIAHLERMRRRLGAKVWPFETDFAEDLPRAPSLVFAEIYPSLILSSAPDGEVKDKAQVQAFVKELLKRNREGSLAELLSPPEGTSAEEREAMVKTEGSILGAGVL</sequence>
<comment type="caution">
    <text evidence="1">The sequence shown here is derived from an EMBL/GenBank/DDBJ whole genome shotgun (WGS) entry which is preliminary data.</text>
</comment>
<evidence type="ECO:0008006" key="3">
    <source>
        <dbReference type="Google" id="ProtNLM"/>
    </source>
</evidence>
<protein>
    <recommendedName>
        <fullName evidence="3">Cobalamin biosynthesis protein CbiG</fullName>
    </recommendedName>
</protein>
<organism evidence="1 2">
    <name type="scientific">Parvularcula mediterranea</name>
    <dbReference type="NCBI Taxonomy" id="2732508"/>
    <lineage>
        <taxon>Bacteria</taxon>
        <taxon>Pseudomonadati</taxon>
        <taxon>Pseudomonadota</taxon>
        <taxon>Alphaproteobacteria</taxon>
        <taxon>Parvularculales</taxon>
        <taxon>Parvularculaceae</taxon>
        <taxon>Parvularcula</taxon>
    </lineage>
</organism>
<name>A0A7Y3RL56_9PROT</name>
<dbReference type="Proteomes" id="UP000536835">
    <property type="component" value="Unassembled WGS sequence"/>
</dbReference>
<reference evidence="1 2" key="1">
    <citation type="submission" date="2020-05" db="EMBL/GenBank/DDBJ databases">
        <title>Parvularcula mediterraneae sp. nov., isolated from polypropylene straw from shallow seawater of the seashore of Laganas in Zakynthos island, Greece.</title>
        <authorList>
            <person name="Szabo I."/>
            <person name="Al-Omari J."/>
            <person name="Rado J."/>
            <person name="Szerdahelyi G.S."/>
        </authorList>
    </citation>
    <scope>NUCLEOTIDE SEQUENCE [LARGE SCALE GENOMIC DNA]</scope>
    <source>
        <strain evidence="1 2">ZS-1/3</strain>
    </source>
</reference>
<keyword evidence="2" id="KW-1185">Reference proteome</keyword>
<accession>A0A7Y3RL56</accession>